<dbReference type="AlphaFoldDB" id="A0A381A053"/>
<gene>
    <name evidence="1" type="ORF">NCTC11661_02359</name>
</gene>
<dbReference type="Pfam" id="PF15659">
    <property type="entry name" value="Toxin-JAB1"/>
    <property type="match status" value="1"/>
</dbReference>
<reference evidence="1 2" key="1">
    <citation type="submission" date="2018-06" db="EMBL/GenBank/DDBJ databases">
        <authorList>
            <consortium name="Pathogen Informatics"/>
            <person name="Doyle S."/>
        </authorList>
    </citation>
    <scope>NUCLEOTIDE SEQUENCE [LARGE SCALE GENOMIC DNA]</scope>
    <source>
        <strain evidence="1 2">NCTC11661</strain>
    </source>
</reference>
<name>A0A381A053_9FLAO</name>
<protein>
    <submittedName>
        <fullName evidence="1">Uncharacterized protein</fullName>
    </submittedName>
</protein>
<accession>A0A381A053</accession>
<dbReference type="RefSeq" id="WP_002665272.1">
    <property type="nucleotide sequence ID" value="NZ_UFTJ01000005.1"/>
</dbReference>
<sequence>MGDISIGEMGNVDDAVNLYNFLNHNSEENIEYGLFKYNKGTNVNYLIATQRQFDTMSKAFNYAMENNIGGYDNLIAFIHNHDGYGGSHVDVIGN</sequence>
<organism evidence="1 2">
    <name type="scientific">Bergeyella zoohelcum</name>
    <dbReference type="NCBI Taxonomy" id="1015"/>
    <lineage>
        <taxon>Bacteria</taxon>
        <taxon>Pseudomonadati</taxon>
        <taxon>Bacteroidota</taxon>
        <taxon>Flavobacteriia</taxon>
        <taxon>Flavobacteriales</taxon>
        <taxon>Weeksellaceae</taxon>
        <taxon>Bergeyella</taxon>
    </lineage>
</organism>
<dbReference type="Proteomes" id="UP000255515">
    <property type="component" value="Unassembled WGS sequence"/>
</dbReference>
<evidence type="ECO:0000313" key="2">
    <source>
        <dbReference type="Proteomes" id="UP000255515"/>
    </source>
</evidence>
<dbReference type="EMBL" id="UFTJ01000005">
    <property type="protein sequence ID" value="SUV53210.1"/>
    <property type="molecule type" value="Genomic_DNA"/>
</dbReference>
<proteinExistence type="predicted"/>
<dbReference type="InterPro" id="IPR028218">
    <property type="entry name" value="Toxin-JAB1"/>
</dbReference>
<evidence type="ECO:0000313" key="1">
    <source>
        <dbReference type="EMBL" id="SUV53210.1"/>
    </source>
</evidence>